<dbReference type="InterPro" id="IPR036736">
    <property type="entry name" value="ACP-like_sf"/>
</dbReference>
<dbReference type="Pfam" id="PF23024">
    <property type="entry name" value="AMP-dom_DIP2-like"/>
    <property type="match status" value="1"/>
</dbReference>
<evidence type="ECO:0000313" key="8">
    <source>
        <dbReference type="EMBL" id="MFC2254531.1"/>
    </source>
</evidence>
<dbReference type="InterPro" id="IPR045851">
    <property type="entry name" value="AMP-bd_C_sf"/>
</dbReference>
<dbReference type="Gene3D" id="1.10.1200.10">
    <property type="entry name" value="ACP-like"/>
    <property type="match status" value="1"/>
</dbReference>
<keyword evidence="2" id="KW-0596">Phosphopantetheine</keyword>
<name>A0ABV6ZQU1_9HYPH</name>
<dbReference type="InterPro" id="IPR040097">
    <property type="entry name" value="FAAL/FAAC"/>
</dbReference>
<proteinExistence type="inferred from homology"/>
<dbReference type="InterPro" id="IPR042099">
    <property type="entry name" value="ANL_N_sf"/>
</dbReference>
<keyword evidence="5" id="KW-0276">Fatty acid metabolism</keyword>
<dbReference type="SUPFAM" id="SSF56801">
    <property type="entry name" value="Acetyl-CoA synthetase-like"/>
    <property type="match status" value="1"/>
</dbReference>
<accession>A0ABV6ZQU1</accession>
<protein>
    <submittedName>
        <fullName evidence="8">AMP-binding protein</fullName>
    </submittedName>
</protein>
<comment type="similarity">
    <text evidence="1">Belongs to the ATP-dependent AMP-binding enzyme family.</text>
</comment>
<dbReference type="Gene3D" id="3.30.300.30">
    <property type="match status" value="1"/>
</dbReference>
<dbReference type="Gene3D" id="3.40.50.12780">
    <property type="entry name" value="N-terminal domain of ligase-like"/>
    <property type="match status" value="1"/>
</dbReference>
<dbReference type="InterPro" id="IPR020845">
    <property type="entry name" value="AMP-binding_CS"/>
</dbReference>
<keyword evidence="4" id="KW-0436">Ligase</keyword>
<evidence type="ECO:0000256" key="3">
    <source>
        <dbReference type="ARBA" id="ARBA00022553"/>
    </source>
</evidence>
<dbReference type="SMART" id="SM00823">
    <property type="entry name" value="PKS_PP"/>
    <property type="match status" value="1"/>
</dbReference>
<comment type="caution">
    <text evidence="8">The sequence shown here is derived from an EMBL/GenBank/DDBJ whole genome shotgun (WGS) entry which is preliminary data.</text>
</comment>
<dbReference type="InterPro" id="IPR025110">
    <property type="entry name" value="AMP-bd_C"/>
</dbReference>
<evidence type="ECO:0000259" key="7">
    <source>
        <dbReference type="PROSITE" id="PS50075"/>
    </source>
</evidence>
<dbReference type="Proteomes" id="UP001595190">
    <property type="component" value="Unassembled WGS sequence"/>
</dbReference>
<evidence type="ECO:0000256" key="1">
    <source>
        <dbReference type="ARBA" id="ARBA00006432"/>
    </source>
</evidence>
<dbReference type="PANTHER" id="PTHR22754:SF32">
    <property type="entry name" value="DISCO-INTERACTING PROTEIN 2"/>
    <property type="match status" value="1"/>
</dbReference>
<keyword evidence="6" id="KW-0443">Lipid metabolism</keyword>
<dbReference type="InterPro" id="IPR009081">
    <property type="entry name" value="PP-bd_ACP"/>
</dbReference>
<organism evidence="8 9">
    <name type="scientific">Labrys neptuniae</name>
    <dbReference type="NCBI Taxonomy" id="376174"/>
    <lineage>
        <taxon>Bacteria</taxon>
        <taxon>Pseudomonadati</taxon>
        <taxon>Pseudomonadota</taxon>
        <taxon>Alphaproteobacteria</taxon>
        <taxon>Hyphomicrobiales</taxon>
        <taxon>Xanthobacteraceae</taxon>
        <taxon>Labrys</taxon>
    </lineage>
</organism>
<feature type="domain" description="Carrier" evidence="7">
    <location>
        <begin position="601"/>
        <end position="676"/>
    </location>
</feature>
<dbReference type="PANTHER" id="PTHR22754">
    <property type="entry name" value="DISCO-INTERACTING PROTEIN 2 DIP2 -RELATED"/>
    <property type="match status" value="1"/>
</dbReference>
<evidence type="ECO:0000256" key="2">
    <source>
        <dbReference type="ARBA" id="ARBA00022450"/>
    </source>
</evidence>
<evidence type="ECO:0000313" key="9">
    <source>
        <dbReference type="Proteomes" id="UP001595190"/>
    </source>
</evidence>
<dbReference type="PROSITE" id="PS00455">
    <property type="entry name" value="AMP_BINDING"/>
    <property type="match status" value="1"/>
</dbReference>
<evidence type="ECO:0000256" key="5">
    <source>
        <dbReference type="ARBA" id="ARBA00022832"/>
    </source>
</evidence>
<reference evidence="8 9" key="1">
    <citation type="submission" date="2024-09" db="EMBL/GenBank/DDBJ databases">
        <title>Description of Labrys sedimenti sp. nov., isolated from a diclofenac-degrading enrichment culture, and genome-based reclassification of Labrys portucalensis as a later heterotypic synonym of Labrys neptuniae.</title>
        <authorList>
            <person name="Tancsics A."/>
            <person name="Csepanyi A."/>
        </authorList>
    </citation>
    <scope>NUCLEOTIDE SEQUENCE [LARGE SCALE GENOMIC DNA]</scope>
    <source>
        <strain evidence="8 9">LMG 23412</strain>
    </source>
</reference>
<dbReference type="CDD" id="cd05931">
    <property type="entry name" value="FAAL"/>
    <property type="match status" value="1"/>
</dbReference>
<dbReference type="InterPro" id="IPR020806">
    <property type="entry name" value="PKS_PP-bd"/>
</dbReference>
<dbReference type="InterPro" id="IPR000873">
    <property type="entry name" value="AMP-dep_synth/lig_dom"/>
</dbReference>
<dbReference type="Pfam" id="PF00550">
    <property type="entry name" value="PP-binding"/>
    <property type="match status" value="1"/>
</dbReference>
<sequence>MATDPLANTNDRWFSDILAQRAAAHPAKDALVVVGTDGVEKLRLNYGELHAQVDRFAAGLVQRGLVGQRALMLFEPGVGFVVAFMACLRAGVIALPCHLAKPGRSTWDRLVSIVRDSDAACILTEEASVPKLSSWFANSLELSSLPMLSPGDLDASPRGIDWQRPPADAPAFLQYTSGSTGIPKGTVVSFGNLIANATVIGPYCGFRFDAIIVCWLPPYHDLGLIGNILQSLLDGALCVLLPPVSLIQNPRRWLETITRYRATISMAPNFAYELCVRRIPPEKRDGLDLSSWTSAVNAAEPIRASTITSFVEAYRDHGFRAETFRSVYGLAEATLMVSVGDLGYPTQILSVDAGAMDSGRIVPASGPGSRSIASSGKIRFPQRVSIVNPSSHQPCAQGVIGEIWVSGPCVAQGYWRRPEVSAQTFGAYLADGQGPFLRTGDLGIVINDELYITGRIKEVMIIRGRNIYPQDIEATVQQSHDALKPAGGAVFSMDDKDGEAIVVVQEIERSWLATADREELVARIRDAVFQEHELAVMEVVLTKPETVPKTSAGKIQRVLCRDLYRRGELEQAIQGRSTKTAPMTVRPLHITDNRLQAHISADRGNTIPALIAGWAASCGLQPPPAGRTFAEAGYDSFSAVELTHFLETELGLELDQTLLWTYPTVEALSRHLTTLLEQRTRTKATAASVQGEAIAEAANW</sequence>
<gene>
    <name evidence="8" type="ORF">ACETRX_33300</name>
</gene>
<evidence type="ECO:0000256" key="4">
    <source>
        <dbReference type="ARBA" id="ARBA00022598"/>
    </source>
</evidence>
<dbReference type="SMART" id="SM01294">
    <property type="entry name" value="PKS_PP_betabranch"/>
    <property type="match status" value="1"/>
</dbReference>
<evidence type="ECO:0000256" key="6">
    <source>
        <dbReference type="ARBA" id="ARBA00023098"/>
    </source>
</evidence>
<dbReference type="RefSeq" id="WP_394315206.1">
    <property type="nucleotide sequence ID" value="NZ_JBHGPK010000035.1"/>
</dbReference>
<keyword evidence="3" id="KW-0597">Phosphoprotein</keyword>
<dbReference type="EMBL" id="JBHGPK010000035">
    <property type="protein sequence ID" value="MFC2254531.1"/>
    <property type="molecule type" value="Genomic_DNA"/>
</dbReference>
<dbReference type="Pfam" id="PF00501">
    <property type="entry name" value="AMP-binding"/>
    <property type="match status" value="1"/>
</dbReference>
<dbReference type="PROSITE" id="PS50075">
    <property type="entry name" value="CARRIER"/>
    <property type="match status" value="1"/>
</dbReference>
<dbReference type="SUPFAM" id="SSF47336">
    <property type="entry name" value="ACP-like"/>
    <property type="match status" value="1"/>
</dbReference>